<proteinExistence type="predicted"/>
<name>F4W5I3_ACREC</name>
<gene>
    <name evidence="1" type="ORF">G5I_00680</name>
</gene>
<accession>F4W5I3</accession>
<dbReference type="Proteomes" id="UP000007755">
    <property type="component" value="Unassembled WGS sequence"/>
</dbReference>
<dbReference type="AlphaFoldDB" id="F4W5I3"/>
<protein>
    <submittedName>
        <fullName evidence="1">Uncharacterized protein</fullName>
    </submittedName>
</protein>
<organism evidence="2">
    <name type="scientific">Acromyrmex echinatior</name>
    <name type="common">Panamanian leafcutter ant</name>
    <name type="synonym">Acromyrmex octospinosus echinatior</name>
    <dbReference type="NCBI Taxonomy" id="103372"/>
    <lineage>
        <taxon>Eukaryota</taxon>
        <taxon>Metazoa</taxon>
        <taxon>Ecdysozoa</taxon>
        <taxon>Arthropoda</taxon>
        <taxon>Hexapoda</taxon>
        <taxon>Insecta</taxon>
        <taxon>Pterygota</taxon>
        <taxon>Neoptera</taxon>
        <taxon>Endopterygota</taxon>
        <taxon>Hymenoptera</taxon>
        <taxon>Apocrita</taxon>
        <taxon>Aculeata</taxon>
        <taxon>Formicoidea</taxon>
        <taxon>Formicidae</taxon>
        <taxon>Myrmicinae</taxon>
        <taxon>Acromyrmex</taxon>
    </lineage>
</organism>
<sequence length="307" mass="35288">MFCVIYRWFDANAVKLRNNYLLEACWHQLEATTRQQRTKEDEGTQWSEISLTLQPFHYTNGRLNLRCTAEIPGVYSKQSEVQLLSGMREPVPEREIISYEDIILVTEQNSQLDYCIPIDCIDAMHVTSVPIGPQFYDHIRTSRNRKVSSTDNLYPGVLNLALQWILLKIRYLVFRSSAPETPSIHVACIISRQPSPEAWIVVTQKEQCPAEENPLTFHLMAPPFFLIVRVSIPKGISTVDTPRPIIIGKLWENYYRQTLGNNLRKRKRHAYDDICDNTLPGHAPSASEIVTARLRPRKGSSRASHDK</sequence>
<evidence type="ECO:0000313" key="2">
    <source>
        <dbReference type="Proteomes" id="UP000007755"/>
    </source>
</evidence>
<reference evidence="1" key="1">
    <citation type="submission" date="2011-02" db="EMBL/GenBank/DDBJ databases">
        <title>The genome of the leaf-cutting ant Acromyrmex echinatior suggests key adaptations to social evolution and fungus farming.</title>
        <authorList>
            <person name="Nygaard S."/>
            <person name="Zhang G."/>
        </authorList>
    </citation>
    <scope>NUCLEOTIDE SEQUENCE</scope>
</reference>
<evidence type="ECO:0000313" key="1">
    <source>
        <dbReference type="EMBL" id="EGI70543.1"/>
    </source>
</evidence>
<dbReference type="InParanoid" id="F4W5I3"/>
<keyword evidence="2" id="KW-1185">Reference proteome</keyword>
<dbReference type="STRING" id="103372.F4W5I3"/>
<dbReference type="OrthoDB" id="6333371at2759"/>
<dbReference type="EMBL" id="GL887646">
    <property type="protein sequence ID" value="EGI70543.1"/>
    <property type="molecule type" value="Genomic_DNA"/>
</dbReference>